<proteinExistence type="inferred from homology"/>
<dbReference type="CDD" id="cd00093">
    <property type="entry name" value="HTH_XRE"/>
    <property type="match status" value="1"/>
</dbReference>
<reference evidence="3 4" key="1">
    <citation type="journal article" date="2019" name="ISME J.">
        <title>Genome analyses of uncultured TG2/ZB3 bacteria in 'Margulisbacteria' specifically attached to ectosymbiotic spirochetes of protists in the termite gut.</title>
        <authorList>
            <person name="Utami Y.D."/>
            <person name="Kuwahara H."/>
            <person name="Igai K."/>
            <person name="Murakami T."/>
            <person name="Sugaya K."/>
            <person name="Morikawa T."/>
            <person name="Nagura Y."/>
            <person name="Yuki M."/>
            <person name="Deevong P."/>
            <person name="Inoue T."/>
            <person name="Kihara K."/>
            <person name="Lo N."/>
            <person name="Yamada A."/>
            <person name="Ohkuma M."/>
            <person name="Hongoh Y."/>
        </authorList>
    </citation>
    <scope>NUCLEOTIDE SEQUENCE [LARGE SCALE GENOMIC DNA]</scope>
    <source>
        <strain evidence="3">NkOx7-02</strain>
    </source>
</reference>
<dbReference type="GO" id="GO:0003677">
    <property type="term" value="F:DNA binding"/>
    <property type="evidence" value="ECO:0007669"/>
    <property type="project" value="InterPro"/>
</dbReference>
<sequence>MRTTINLNPRVIKWARERAKFSIDDFAKKMKVSNDIVLQWETDGKLSFPKIRKIAEKARIPLGYLFLEAPISETLPIYDFRTIAEETPVQPSPELLETIRLMQYRQEWIRDLLIENGVDTLKFVKSVSIKDNHIEVANNIRKTLGISSNWAKEHYAWAGALRTLKEKIDGAGIFIFTNGVVENNNHRTLDVQEFRGFVLCDEYAPLIFVNGADALSAQMFTIAHELAHIWVGQDGLFDLYKTFSSKEEVEVFCNKVAAEFLVPSEELTNKKIDIETMAGRFKVSPIVIARRYLDLNYISKKEFFDFYDDYTSKEFFKKTKSTGGNFWHTQHGRIGDNFGMMVIIAAKEGRLLYRDAYNLTGLYGETFDKYCNHLGIPV</sequence>
<dbReference type="Gene3D" id="1.10.260.40">
    <property type="entry name" value="lambda repressor-like DNA-binding domains"/>
    <property type="match status" value="1"/>
</dbReference>
<dbReference type="Pfam" id="PF06114">
    <property type="entry name" value="Peptidase_M78"/>
    <property type="match status" value="1"/>
</dbReference>
<dbReference type="PANTHER" id="PTHR43236:SF2">
    <property type="entry name" value="BLL0069 PROTEIN"/>
    <property type="match status" value="1"/>
</dbReference>
<keyword evidence="4" id="KW-1185">Reference proteome</keyword>
<evidence type="ECO:0000313" key="3">
    <source>
        <dbReference type="EMBL" id="GBR76662.1"/>
    </source>
</evidence>
<dbReference type="PROSITE" id="PS50943">
    <property type="entry name" value="HTH_CROC1"/>
    <property type="match status" value="1"/>
</dbReference>
<gene>
    <name evidence="3" type="ORF">NO2_1177</name>
</gene>
<feature type="domain" description="HTH cro/C1-type" evidence="2">
    <location>
        <begin position="12"/>
        <end position="65"/>
    </location>
</feature>
<dbReference type="InterPro" id="IPR001387">
    <property type="entry name" value="Cro/C1-type_HTH"/>
</dbReference>
<name>A0A388TI72_9BACT</name>
<protein>
    <submittedName>
        <fullName evidence="3">Helix-turn-helix XRE-family transcriptional regulators</fullName>
    </submittedName>
</protein>
<organism evidence="3 4">
    <name type="scientific">Candidatus Termititenax persephonae</name>
    <dbReference type="NCBI Taxonomy" id="2218525"/>
    <lineage>
        <taxon>Bacteria</taxon>
        <taxon>Bacillati</taxon>
        <taxon>Candidatus Margulisiibacteriota</taxon>
        <taxon>Candidatus Termititenacia</taxon>
        <taxon>Candidatus Termititenacales</taxon>
        <taxon>Candidatus Termititenacaceae</taxon>
        <taxon>Candidatus Termititenax</taxon>
    </lineage>
</organism>
<dbReference type="SUPFAM" id="SSF47413">
    <property type="entry name" value="lambda repressor-like DNA-binding domains"/>
    <property type="match status" value="1"/>
</dbReference>
<dbReference type="Pfam" id="PF01381">
    <property type="entry name" value="HTH_3"/>
    <property type="match status" value="1"/>
</dbReference>
<comment type="caution">
    <text evidence="3">The sequence shown here is derived from an EMBL/GenBank/DDBJ whole genome shotgun (WGS) entry which is preliminary data.</text>
</comment>
<dbReference type="EMBL" id="BGZO01000038">
    <property type="protein sequence ID" value="GBR76662.1"/>
    <property type="molecule type" value="Genomic_DNA"/>
</dbReference>
<evidence type="ECO:0000313" key="4">
    <source>
        <dbReference type="Proteomes" id="UP000275925"/>
    </source>
</evidence>
<comment type="similarity">
    <text evidence="1">Belongs to the short-chain fatty acyl-CoA assimilation regulator (ScfR) family.</text>
</comment>
<dbReference type="InterPro" id="IPR010982">
    <property type="entry name" value="Lambda_DNA-bd_dom_sf"/>
</dbReference>
<dbReference type="InterPro" id="IPR010359">
    <property type="entry name" value="IrrE_HExxH"/>
</dbReference>
<dbReference type="AlphaFoldDB" id="A0A388TI72"/>
<evidence type="ECO:0000256" key="1">
    <source>
        <dbReference type="ARBA" id="ARBA00007227"/>
    </source>
</evidence>
<dbReference type="SMART" id="SM00530">
    <property type="entry name" value="HTH_XRE"/>
    <property type="match status" value="1"/>
</dbReference>
<evidence type="ECO:0000259" key="2">
    <source>
        <dbReference type="PROSITE" id="PS50943"/>
    </source>
</evidence>
<dbReference type="PANTHER" id="PTHR43236">
    <property type="entry name" value="ANTITOXIN HIGA1"/>
    <property type="match status" value="1"/>
</dbReference>
<dbReference type="Gene3D" id="1.10.10.2910">
    <property type="match status" value="1"/>
</dbReference>
<dbReference type="Proteomes" id="UP000275925">
    <property type="component" value="Unassembled WGS sequence"/>
</dbReference>
<dbReference type="InterPro" id="IPR052345">
    <property type="entry name" value="Rad_response_metalloprotease"/>
</dbReference>
<accession>A0A388TI72</accession>